<dbReference type="PROSITE" id="PS51257">
    <property type="entry name" value="PROKAR_LIPOPROTEIN"/>
    <property type="match status" value="1"/>
</dbReference>
<keyword evidence="2" id="KW-0378">Hydrolase</keyword>
<dbReference type="Pfam" id="PF12388">
    <property type="entry name" value="Peptidase_M57"/>
    <property type="match status" value="1"/>
</dbReference>
<evidence type="ECO:0000313" key="3">
    <source>
        <dbReference type="Proteomes" id="UP000271010"/>
    </source>
</evidence>
<organism evidence="2 3">
    <name type="scientific">Rufibacter immobilis</name>
    <dbReference type="NCBI Taxonomy" id="1348778"/>
    <lineage>
        <taxon>Bacteria</taxon>
        <taxon>Pseudomonadati</taxon>
        <taxon>Bacteroidota</taxon>
        <taxon>Cytophagia</taxon>
        <taxon>Cytophagales</taxon>
        <taxon>Hymenobacteraceae</taxon>
        <taxon>Rufibacter</taxon>
    </lineage>
</organism>
<feature type="signal peptide" evidence="1">
    <location>
        <begin position="1"/>
        <end position="23"/>
    </location>
</feature>
<evidence type="ECO:0000256" key="1">
    <source>
        <dbReference type="SAM" id="SignalP"/>
    </source>
</evidence>
<evidence type="ECO:0000313" key="2">
    <source>
        <dbReference type="EMBL" id="RNI32934.1"/>
    </source>
</evidence>
<dbReference type="RefSeq" id="WP_123131133.1">
    <property type="nucleotide sequence ID" value="NZ_JBHMAD010000013.1"/>
</dbReference>
<dbReference type="SUPFAM" id="SSF55486">
    <property type="entry name" value="Metalloproteases ('zincins'), catalytic domain"/>
    <property type="match status" value="1"/>
</dbReference>
<keyword evidence="2" id="KW-0645">Protease</keyword>
<name>A0A3M9N550_9BACT</name>
<accession>A0A3M9N550</accession>
<proteinExistence type="predicted"/>
<dbReference type="AlphaFoldDB" id="A0A3M9N550"/>
<dbReference type="OrthoDB" id="785995at2"/>
<protein>
    <submittedName>
        <fullName evidence="2">Protease</fullName>
    </submittedName>
</protein>
<comment type="caution">
    <text evidence="2">The sequence shown here is derived from an EMBL/GenBank/DDBJ whole genome shotgun (WGS) entry which is preliminary data.</text>
</comment>
<dbReference type="InterPro" id="IPR024079">
    <property type="entry name" value="MetalloPept_cat_dom_sf"/>
</dbReference>
<gene>
    <name evidence="2" type="ORF">EFA69_00485</name>
</gene>
<feature type="chain" id="PRO_5018210917" evidence="1">
    <location>
        <begin position="24"/>
        <end position="267"/>
    </location>
</feature>
<dbReference type="GO" id="GO:0008237">
    <property type="term" value="F:metallopeptidase activity"/>
    <property type="evidence" value="ECO:0007669"/>
    <property type="project" value="InterPro"/>
</dbReference>
<dbReference type="Proteomes" id="UP000271010">
    <property type="component" value="Unassembled WGS sequence"/>
</dbReference>
<keyword evidence="3" id="KW-1185">Reference proteome</keyword>
<sequence length="267" mass="28907">MKKNYTIKLLAFALLLGSTACSVNEEEVVEKAAISQDKLQQIYAMGFGTTDVKVVEGGYLVEGDIFLTDEQLNSQHDHKFLRVGETEQYRTTNLVNAGTGRTIKVAISSTLPAAYTAALDEAIRRYNAENLLLKFQRVSSGYNILLTKAPTTAGYLASAGFPSGGNPYNRVLVNSSYLGSNPGTNYLATILAHEIGHCIGFRHTDYMDRSYSCGGAYTNEGASNVGAVHIPGTPTTADATSWMLACVATGQNRPFNSNDRTALKYLY</sequence>
<reference evidence="2 3" key="1">
    <citation type="submission" date="2018-11" db="EMBL/GenBank/DDBJ databases">
        <title>Rufibacter latericius sp. nov., isolated from water in Baiyang Lake.</title>
        <authorList>
            <person name="Yang Y."/>
        </authorList>
    </citation>
    <scope>NUCLEOTIDE SEQUENCE [LARGE SCALE GENOMIC DNA]</scope>
    <source>
        <strain evidence="2 3">MCC P1</strain>
    </source>
</reference>
<dbReference type="EMBL" id="RJJE01000001">
    <property type="protein sequence ID" value="RNI32934.1"/>
    <property type="molecule type" value="Genomic_DNA"/>
</dbReference>
<dbReference type="Gene3D" id="3.40.390.10">
    <property type="entry name" value="Collagenase (Catalytic Domain)"/>
    <property type="match status" value="1"/>
</dbReference>
<dbReference type="GO" id="GO:0006508">
    <property type="term" value="P:proteolysis"/>
    <property type="evidence" value="ECO:0007669"/>
    <property type="project" value="UniProtKB-KW"/>
</dbReference>
<keyword evidence="1" id="KW-0732">Signal</keyword>
<dbReference type="InterPro" id="IPR024653">
    <property type="entry name" value="Peptidase_M10/M27/M57"/>
</dbReference>